<dbReference type="Proteomes" id="UP000075787">
    <property type="component" value="Unassembled WGS sequence"/>
</dbReference>
<dbReference type="AlphaFoldDB" id="A0A161R8H1"/>
<keyword evidence="3" id="KW-1003">Cell membrane</keyword>
<evidence type="ECO:0000313" key="10">
    <source>
        <dbReference type="EMBL" id="KYO57653.1"/>
    </source>
</evidence>
<keyword evidence="7 8" id="KW-0472">Membrane</keyword>
<keyword evidence="2 8" id="KW-0813">Transport</keyword>
<feature type="domain" description="ABC transmembrane type-1" evidence="9">
    <location>
        <begin position="79"/>
        <end position="286"/>
    </location>
</feature>
<feature type="transmembrane region" description="Helical" evidence="8">
    <location>
        <begin position="168"/>
        <end position="187"/>
    </location>
</feature>
<comment type="subcellular location">
    <subcellularLocation>
        <location evidence="1">Cell inner membrane</location>
        <topology evidence="1">Multi-pass membrane protein</topology>
    </subcellularLocation>
    <subcellularLocation>
        <location evidence="8">Cell membrane</location>
        <topology evidence="8">Multi-pass membrane protein</topology>
    </subcellularLocation>
</comment>
<keyword evidence="6 8" id="KW-1133">Transmembrane helix</keyword>
<feature type="transmembrane region" description="Helical" evidence="8">
    <location>
        <begin position="267"/>
        <end position="285"/>
    </location>
</feature>
<feature type="transmembrane region" description="Helical" evidence="8">
    <location>
        <begin position="318"/>
        <end position="342"/>
    </location>
</feature>
<feature type="transmembrane region" description="Helical" evidence="8">
    <location>
        <begin position="35"/>
        <end position="58"/>
    </location>
</feature>
<feature type="transmembrane region" description="Helical" evidence="8">
    <location>
        <begin position="544"/>
        <end position="567"/>
    </location>
</feature>
<evidence type="ECO:0000256" key="8">
    <source>
        <dbReference type="RuleBase" id="RU363032"/>
    </source>
</evidence>
<dbReference type="FunFam" id="1.10.3720.10:FF:000088">
    <property type="entry name" value="Iron(III) ABC transporter, permease protein"/>
    <property type="match status" value="1"/>
</dbReference>
<feature type="domain" description="ABC transmembrane type-1" evidence="9">
    <location>
        <begin position="356"/>
        <end position="562"/>
    </location>
</feature>
<dbReference type="PANTHER" id="PTHR43357:SF3">
    <property type="entry name" value="FE(3+)-TRANSPORT SYSTEM PERMEASE PROTEIN FBPB 2"/>
    <property type="match status" value="1"/>
</dbReference>
<reference evidence="10 11" key="1">
    <citation type="submission" date="2015-12" db="EMBL/GenBank/DDBJ databases">
        <title>Genome sequence of Tistrella mobilis MCCC 1A02139.</title>
        <authorList>
            <person name="Lu L."/>
            <person name="Lai Q."/>
            <person name="Shao Z."/>
            <person name="Qian P."/>
        </authorList>
    </citation>
    <scope>NUCLEOTIDE SEQUENCE [LARGE SCALE GENOMIC DNA]</scope>
    <source>
        <strain evidence="10 11">MCCC 1A02139</strain>
    </source>
</reference>
<dbReference type="RefSeq" id="WP_062761331.1">
    <property type="nucleotide sequence ID" value="NZ_CP121045.1"/>
</dbReference>
<feature type="transmembrane region" description="Helical" evidence="8">
    <location>
        <begin position="117"/>
        <end position="134"/>
    </location>
</feature>
<dbReference type="PANTHER" id="PTHR43357">
    <property type="entry name" value="INNER MEMBRANE ABC TRANSPORTER PERMEASE PROTEIN YDCV"/>
    <property type="match status" value="1"/>
</dbReference>
<dbReference type="InterPro" id="IPR000515">
    <property type="entry name" value="MetI-like"/>
</dbReference>
<evidence type="ECO:0000256" key="5">
    <source>
        <dbReference type="ARBA" id="ARBA00022692"/>
    </source>
</evidence>
<accession>A0A161R8H1</accession>
<dbReference type="InterPro" id="IPR035906">
    <property type="entry name" value="MetI-like_sf"/>
</dbReference>
<dbReference type="SUPFAM" id="SSF161098">
    <property type="entry name" value="MetI-like"/>
    <property type="match status" value="2"/>
</dbReference>
<dbReference type="CDD" id="cd06261">
    <property type="entry name" value="TM_PBP2"/>
    <property type="match status" value="1"/>
</dbReference>
<dbReference type="GeneID" id="97242032"/>
<feature type="transmembrane region" description="Helical" evidence="8">
    <location>
        <begin position="436"/>
        <end position="455"/>
    </location>
</feature>
<evidence type="ECO:0000256" key="3">
    <source>
        <dbReference type="ARBA" id="ARBA00022475"/>
    </source>
</evidence>
<comment type="similarity">
    <text evidence="8">Belongs to the binding-protein-dependent transport system permease family.</text>
</comment>
<comment type="caution">
    <text evidence="10">The sequence shown here is derived from an EMBL/GenBank/DDBJ whole genome shotgun (WGS) entry which is preliminary data.</text>
</comment>
<evidence type="ECO:0000256" key="4">
    <source>
        <dbReference type="ARBA" id="ARBA00022519"/>
    </source>
</evidence>
<evidence type="ECO:0000256" key="1">
    <source>
        <dbReference type="ARBA" id="ARBA00004429"/>
    </source>
</evidence>
<evidence type="ECO:0000259" key="9">
    <source>
        <dbReference type="PROSITE" id="PS50928"/>
    </source>
</evidence>
<feature type="transmembrane region" description="Helical" evidence="8">
    <location>
        <begin position="78"/>
        <end position="105"/>
    </location>
</feature>
<evidence type="ECO:0000256" key="6">
    <source>
        <dbReference type="ARBA" id="ARBA00022989"/>
    </source>
</evidence>
<dbReference type="GO" id="GO:0055085">
    <property type="term" value="P:transmembrane transport"/>
    <property type="evidence" value="ECO:0007669"/>
    <property type="project" value="InterPro"/>
</dbReference>
<feature type="transmembrane region" description="Helical" evidence="8">
    <location>
        <begin position="487"/>
        <end position="508"/>
    </location>
</feature>
<keyword evidence="4" id="KW-0997">Cell inner membrane</keyword>
<organism evidence="10 11">
    <name type="scientific">Tistrella mobilis</name>
    <dbReference type="NCBI Taxonomy" id="171437"/>
    <lineage>
        <taxon>Bacteria</taxon>
        <taxon>Pseudomonadati</taxon>
        <taxon>Pseudomonadota</taxon>
        <taxon>Alphaproteobacteria</taxon>
        <taxon>Geminicoccales</taxon>
        <taxon>Geminicoccaceae</taxon>
        <taxon>Tistrella</taxon>
    </lineage>
</organism>
<feature type="transmembrane region" description="Helical" evidence="8">
    <location>
        <begin position="391"/>
        <end position="416"/>
    </location>
</feature>
<name>A0A161R8H1_9PROT</name>
<evidence type="ECO:0000313" key="11">
    <source>
        <dbReference type="Proteomes" id="UP000075787"/>
    </source>
</evidence>
<protein>
    <submittedName>
        <fullName evidence="10">Iron ABC transporter permease</fullName>
    </submittedName>
</protein>
<sequence length="575" mass="60310">MATIYAGKPEDEPPAAGRAAVAPVLQARRGGRGGLAWPLAAMLLAALVAVPVVVVLSAGLTPDLAVWSHLIDTVLGRYLVNTLWLALGVGAGTLTLGVGTAWLVTMCRFPGRRSFEWALLLPMAVPAYVIAYTYSGLLDYSGPVQETLRLLIGATSRRDYWFPQIRSLGGAIVVMTLVLYPYVYLLARAAFLEQSMCVLEIGRTLGNGPWSCFRRIALPLARPAIVTGVSLALMEVLADFGTVDYFAVDTFTTGIYRTWFGLGERAAAAQLAAVLLSVVLVLVLLERASRGERRFHHTSRRYRPLPGWQLRGLRKAGAVAACALPILCGFLIPAAALGWWALTSRLDSGSGFPRLVVTSLLLAAAAAVMAVAAALVVAYARRLAPGRASALAARVAAMGYAVPGAVIAVGIVVPLAAADGVIIDLARALGLGNPGLVLTGTLVGLLYAYMVRFLAVSLNTVEASLGKVTASMDDAARVFGLGPGATLVRVHAPLVSGGLLTAALLVFVDVLKELPATLILRPFGIGTLAMRTYELAGDERLADASLPALTIVAAGILPVILLSRAIARSRPGARN</sequence>
<feature type="transmembrane region" description="Helical" evidence="8">
    <location>
        <begin position="354"/>
        <end position="379"/>
    </location>
</feature>
<dbReference type="OrthoDB" id="9790211at2"/>
<dbReference type="PROSITE" id="PS50928">
    <property type="entry name" value="ABC_TM1"/>
    <property type="match status" value="2"/>
</dbReference>
<evidence type="ECO:0000256" key="2">
    <source>
        <dbReference type="ARBA" id="ARBA00022448"/>
    </source>
</evidence>
<keyword evidence="5 8" id="KW-0812">Transmembrane</keyword>
<proteinExistence type="inferred from homology"/>
<dbReference type="GO" id="GO:0005886">
    <property type="term" value="C:plasma membrane"/>
    <property type="evidence" value="ECO:0007669"/>
    <property type="project" value="UniProtKB-SubCell"/>
</dbReference>
<dbReference type="Pfam" id="PF00528">
    <property type="entry name" value="BPD_transp_1"/>
    <property type="match status" value="1"/>
</dbReference>
<evidence type="ECO:0000256" key="7">
    <source>
        <dbReference type="ARBA" id="ARBA00023136"/>
    </source>
</evidence>
<dbReference type="Gene3D" id="1.10.3720.10">
    <property type="entry name" value="MetI-like"/>
    <property type="match status" value="2"/>
</dbReference>
<dbReference type="EMBL" id="LPZR01000010">
    <property type="protein sequence ID" value="KYO57653.1"/>
    <property type="molecule type" value="Genomic_DNA"/>
</dbReference>
<gene>
    <name evidence="10" type="ORF">AUP44_19365</name>
</gene>
<feature type="transmembrane region" description="Helical" evidence="8">
    <location>
        <begin position="224"/>
        <end position="247"/>
    </location>
</feature>